<dbReference type="Gene3D" id="1.10.30.50">
    <property type="match status" value="1"/>
</dbReference>
<reference evidence="3 4" key="1">
    <citation type="submission" date="2024-09" db="EMBL/GenBank/DDBJ databases">
        <authorList>
            <person name="Pan X."/>
        </authorList>
    </citation>
    <scope>NUCLEOTIDE SEQUENCE [LARGE SCALE GENOMIC DNA]</scope>
    <source>
        <strain evidence="3 4">B2969</strain>
    </source>
</reference>
<accession>A0ABW7Q4D4</accession>
<comment type="similarity">
    <text evidence="1">Belongs to the Rv1128c/1148c/1588c/1702c/1945/3466 family.</text>
</comment>
<dbReference type="EMBL" id="JBIQWL010000002">
    <property type="protein sequence ID" value="MFH8249702.1"/>
    <property type="molecule type" value="Genomic_DNA"/>
</dbReference>
<dbReference type="SMART" id="SM00507">
    <property type="entry name" value="HNHc"/>
    <property type="match status" value="1"/>
</dbReference>
<dbReference type="InterPro" id="IPR003615">
    <property type="entry name" value="HNH_nuc"/>
</dbReference>
<dbReference type="InterPro" id="IPR003870">
    <property type="entry name" value="DUF222"/>
</dbReference>
<sequence length="457" mass="48051">MTDPFAGVDAALAAARTAWDAAHVGGVASADGVEGAPLAVLNTAMGMLRRHVDAVHATVAAEVARASRMELGSAGLAKQQGYRTPASMIAAATGANVGDAARLVAVGEATAPRMTLTGAQAPPKHPEVAAGLSGGRLSVAAAAAIVALLDRVAFRADGEALREAETVLVAQAHGLGMDQVRKILTRAEAWLNPDGVQPHEDDLRAAAYVHIREEQDGSIVIDARLDPERGAPVKTVIDALVGEQLRRRSDGDGSTPMGEGDRRTIPQLQADALATLGRHALDCDSTDIPTGGATVIVRIGLEQLETSTGYGTIDGIAQPVSVGTVRRMAADARIIPLVLGGDSEILDYGRAKRLFTRAQKLALTERDGGCAGCGLPPGMTQVHHLKWWDRDTGPTNLDNGILLCTRCHHRIHDDDWDIHIEGAGVTAKVWFIPPVHVDPTRTPRLGGRARYDFTLTA</sequence>
<evidence type="ECO:0000313" key="3">
    <source>
        <dbReference type="EMBL" id="MFH8249702.1"/>
    </source>
</evidence>
<dbReference type="CDD" id="cd00085">
    <property type="entry name" value="HNHc"/>
    <property type="match status" value="1"/>
</dbReference>
<dbReference type="RefSeq" id="WP_396639661.1">
    <property type="nucleotide sequence ID" value="NZ_JBIQWL010000002.1"/>
</dbReference>
<protein>
    <submittedName>
        <fullName evidence="3">DUF222 domain-containing protein</fullName>
    </submittedName>
</protein>
<comment type="caution">
    <text evidence="3">The sequence shown here is derived from an EMBL/GenBank/DDBJ whole genome shotgun (WGS) entry which is preliminary data.</text>
</comment>
<name>A0ABW7Q4D4_9MICO</name>
<dbReference type="Proteomes" id="UP001610861">
    <property type="component" value="Unassembled WGS sequence"/>
</dbReference>
<keyword evidence="4" id="KW-1185">Reference proteome</keyword>
<dbReference type="InterPro" id="IPR002711">
    <property type="entry name" value="HNH"/>
</dbReference>
<organism evidence="3 4">
    <name type="scientific">Microbacterium alkaliflavum</name>
    <dbReference type="NCBI Taxonomy" id="3248839"/>
    <lineage>
        <taxon>Bacteria</taxon>
        <taxon>Bacillati</taxon>
        <taxon>Actinomycetota</taxon>
        <taxon>Actinomycetes</taxon>
        <taxon>Micrococcales</taxon>
        <taxon>Microbacteriaceae</taxon>
        <taxon>Microbacterium</taxon>
    </lineage>
</organism>
<proteinExistence type="inferred from homology"/>
<gene>
    <name evidence="3" type="ORF">ACH3VR_04955</name>
</gene>
<dbReference type="Pfam" id="PF01844">
    <property type="entry name" value="HNH"/>
    <property type="match status" value="1"/>
</dbReference>
<evidence type="ECO:0000256" key="1">
    <source>
        <dbReference type="ARBA" id="ARBA00023450"/>
    </source>
</evidence>
<evidence type="ECO:0000259" key="2">
    <source>
        <dbReference type="SMART" id="SM00507"/>
    </source>
</evidence>
<dbReference type="Pfam" id="PF02720">
    <property type="entry name" value="DUF222"/>
    <property type="match status" value="1"/>
</dbReference>
<evidence type="ECO:0000313" key="4">
    <source>
        <dbReference type="Proteomes" id="UP001610861"/>
    </source>
</evidence>
<feature type="domain" description="HNH nuclease" evidence="2">
    <location>
        <begin position="358"/>
        <end position="409"/>
    </location>
</feature>